<accession>A0ABM1YBY0</accession>
<keyword evidence="3" id="KW-0732">Signal</keyword>
<reference evidence="5" key="1">
    <citation type="journal article" date="2015" name="Proc. Natl. Acad. Sci. U.S.A.">
        <title>Genome sequence of the Asian Tiger mosquito, Aedes albopictus, reveals insights into its biology, genetics, and evolution.</title>
        <authorList>
            <person name="Chen X.G."/>
            <person name="Jiang X."/>
            <person name="Gu J."/>
            <person name="Xu M."/>
            <person name="Wu Y."/>
            <person name="Deng Y."/>
            <person name="Zhang C."/>
            <person name="Bonizzoni M."/>
            <person name="Dermauw W."/>
            <person name="Vontas J."/>
            <person name="Armbruster P."/>
            <person name="Huang X."/>
            <person name="Yang Y."/>
            <person name="Zhang H."/>
            <person name="He W."/>
            <person name="Peng H."/>
            <person name="Liu Y."/>
            <person name="Wu K."/>
            <person name="Chen J."/>
            <person name="Lirakis M."/>
            <person name="Topalis P."/>
            <person name="Van Leeuwen T."/>
            <person name="Hall A.B."/>
            <person name="Jiang X."/>
            <person name="Thorpe C."/>
            <person name="Mueller R.L."/>
            <person name="Sun C."/>
            <person name="Waterhouse R.M."/>
            <person name="Yan G."/>
            <person name="Tu Z.J."/>
            <person name="Fang X."/>
            <person name="James A.A."/>
        </authorList>
    </citation>
    <scope>NUCLEOTIDE SEQUENCE [LARGE SCALE GENOMIC DNA]</scope>
    <source>
        <strain evidence="5">Foshan</strain>
    </source>
</reference>
<dbReference type="GeneID" id="109420303"/>
<evidence type="ECO:0000256" key="3">
    <source>
        <dbReference type="SAM" id="SignalP"/>
    </source>
</evidence>
<dbReference type="PANTHER" id="PTHR24366">
    <property type="entry name" value="IG(IMMUNOGLOBULIN) AND LRR(LEUCINE RICH REPEAT) DOMAINS"/>
    <property type="match status" value="1"/>
</dbReference>
<reference evidence="4" key="2">
    <citation type="submission" date="2025-05" db="UniProtKB">
        <authorList>
            <consortium name="EnsemblMetazoa"/>
        </authorList>
    </citation>
    <scope>IDENTIFICATION</scope>
    <source>
        <strain evidence="4">Foshan</strain>
    </source>
</reference>
<evidence type="ECO:0008006" key="6">
    <source>
        <dbReference type="Google" id="ProtNLM"/>
    </source>
</evidence>
<evidence type="ECO:0000256" key="1">
    <source>
        <dbReference type="ARBA" id="ARBA00022614"/>
    </source>
</evidence>
<dbReference type="Gene3D" id="3.80.10.10">
    <property type="entry name" value="Ribonuclease Inhibitor"/>
    <property type="match status" value="1"/>
</dbReference>
<keyword evidence="2" id="KW-0677">Repeat</keyword>
<evidence type="ECO:0000313" key="5">
    <source>
        <dbReference type="Proteomes" id="UP000069940"/>
    </source>
</evidence>
<proteinExistence type="predicted"/>
<dbReference type="InterPro" id="IPR032675">
    <property type="entry name" value="LRR_dom_sf"/>
</dbReference>
<dbReference type="Proteomes" id="UP000069940">
    <property type="component" value="Unassembled WGS sequence"/>
</dbReference>
<dbReference type="PROSITE" id="PS51450">
    <property type="entry name" value="LRR"/>
    <property type="match status" value="2"/>
</dbReference>
<keyword evidence="1" id="KW-0433">Leucine-rich repeat</keyword>
<dbReference type="SUPFAM" id="SSF52058">
    <property type="entry name" value="L domain-like"/>
    <property type="match status" value="1"/>
</dbReference>
<feature type="signal peptide" evidence="3">
    <location>
        <begin position="1"/>
        <end position="27"/>
    </location>
</feature>
<protein>
    <recommendedName>
        <fullName evidence="6">Leucine-rich repeat protein</fullName>
    </recommendedName>
</protein>
<sequence>MDGHTTSRMIPASSLFWIVAVVTATSASPMQFNCSTARQKVCEITNIIITEYTDVSEWEFPDHPDIAFGSHPLPDDSTIITMITKDVSEKLTNTQNIEMQNVSLMSFFLWEHLISLDVSYNYLSELIVDPSAMYNLKSLNMKHNRLQSIDFLKGLYKLRDLDLSNNYLETIDFSILDPAKDLATLKLFNNRIRTITTSFGDMLHLPRLTVLMLNHNQLSILDASRWQFNVLQDLFLSNNRLSYISMCEIQNSFPRLQTLYLDGNHWECSNLNSTVSQLHELNVKLVNHGSHNCTEAIENICCM</sequence>
<dbReference type="SMART" id="SM00369">
    <property type="entry name" value="LRR_TYP"/>
    <property type="match status" value="4"/>
</dbReference>
<dbReference type="EnsemblMetazoa" id="AALFPA23_007711.R10325">
    <property type="protein sequence ID" value="AALFPA23_007711.P10325"/>
    <property type="gene ID" value="AALFPA23_007711"/>
</dbReference>
<dbReference type="InterPro" id="IPR003591">
    <property type="entry name" value="Leu-rich_rpt_typical-subtyp"/>
</dbReference>
<dbReference type="RefSeq" id="XP_029713331.2">
    <property type="nucleotide sequence ID" value="XM_029857471.2"/>
</dbReference>
<feature type="chain" id="PRO_5045666819" description="Leucine-rich repeat protein" evidence="3">
    <location>
        <begin position="28"/>
        <end position="303"/>
    </location>
</feature>
<dbReference type="Pfam" id="PF12799">
    <property type="entry name" value="LRR_4"/>
    <property type="match status" value="1"/>
</dbReference>
<name>A0ABM1YBY0_AEDAL</name>
<dbReference type="InterPro" id="IPR001611">
    <property type="entry name" value="Leu-rich_rpt"/>
</dbReference>
<evidence type="ECO:0000313" key="4">
    <source>
        <dbReference type="EnsemblMetazoa" id="AALFPA23_007711.P10325"/>
    </source>
</evidence>
<evidence type="ECO:0000256" key="2">
    <source>
        <dbReference type="ARBA" id="ARBA00022737"/>
    </source>
</evidence>
<dbReference type="InterPro" id="IPR025875">
    <property type="entry name" value="Leu-rich_rpt_4"/>
</dbReference>
<organism evidence="4 5">
    <name type="scientific">Aedes albopictus</name>
    <name type="common">Asian tiger mosquito</name>
    <name type="synonym">Stegomyia albopicta</name>
    <dbReference type="NCBI Taxonomy" id="7160"/>
    <lineage>
        <taxon>Eukaryota</taxon>
        <taxon>Metazoa</taxon>
        <taxon>Ecdysozoa</taxon>
        <taxon>Arthropoda</taxon>
        <taxon>Hexapoda</taxon>
        <taxon>Insecta</taxon>
        <taxon>Pterygota</taxon>
        <taxon>Neoptera</taxon>
        <taxon>Endopterygota</taxon>
        <taxon>Diptera</taxon>
        <taxon>Nematocera</taxon>
        <taxon>Culicoidea</taxon>
        <taxon>Culicidae</taxon>
        <taxon>Culicinae</taxon>
        <taxon>Aedini</taxon>
        <taxon>Aedes</taxon>
        <taxon>Stegomyia</taxon>
    </lineage>
</organism>
<keyword evidence="5" id="KW-1185">Reference proteome</keyword>